<feature type="domain" description="PucR C-terminal helix-turn-helix" evidence="2">
    <location>
        <begin position="319"/>
        <end position="376"/>
    </location>
</feature>
<protein>
    <submittedName>
        <fullName evidence="4">Helix-turn-helix domain-containing protein</fullName>
    </submittedName>
</protein>
<comment type="similarity">
    <text evidence="1">Belongs to the CdaR family.</text>
</comment>
<dbReference type="Proteomes" id="UP001164693">
    <property type="component" value="Chromosome"/>
</dbReference>
<dbReference type="Pfam" id="PF17853">
    <property type="entry name" value="GGDEF_2"/>
    <property type="match status" value="1"/>
</dbReference>
<evidence type="ECO:0000313" key="5">
    <source>
        <dbReference type="Proteomes" id="UP001164693"/>
    </source>
</evidence>
<evidence type="ECO:0000259" key="3">
    <source>
        <dbReference type="Pfam" id="PF17853"/>
    </source>
</evidence>
<dbReference type="InterPro" id="IPR051448">
    <property type="entry name" value="CdaR-like_regulators"/>
</dbReference>
<organism evidence="4 5">
    <name type="scientific">Jatrophihabitans cynanchi</name>
    <dbReference type="NCBI Taxonomy" id="2944128"/>
    <lineage>
        <taxon>Bacteria</taxon>
        <taxon>Bacillati</taxon>
        <taxon>Actinomycetota</taxon>
        <taxon>Actinomycetes</taxon>
        <taxon>Jatrophihabitantales</taxon>
        <taxon>Jatrophihabitantaceae</taxon>
        <taxon>Jatrophihabitans</taxon>
    </lineage>
</organism>
<sequence>MTSLPAVRPASGGTSRVAAVDPAAFERELTDLALAGAGWPELLARLTAATGRATRLLTADGAVLAGGHARGGLSRACAEAAQHHPAARVRTQDGWTARAVPARAGGRVAALLLIAAPAAEAHVALARAAVTALLIESVRRSATGASRFGDGAGLIGALRSGAGDAAGDGDGVRLAASRFGLDLDRPHCAAALAYTGRHTRTWATALSWLERPVEQHGERAFTLVADADDLTRTRERLELTLGAGTVLAASGPDSTLAGGYATSFAEAAALLAHLSRAGTSAQLPFADAGLLQLLLAVPGSRLAYFVRHHLGPVLDRPELLATLRLWLASGGSRQVVSEQLHLHRNSVGYRVGQLKTLLGVDPVDPGSSAVLHAALVAMDLLNEGESPYSERVLTAADGSS</sequence>
<evidence type="ECO:0000259" key="2">
    <source>
        <dbReference type="Pfam" id="PF13556"/>
    </source>
</evidence>
<dbReference type="RefSeq" id="WP_269445650.1">
    <property type="nucleotide sequence ID" value="NZ_CP097463.1"/>
</dbReference>
<proteinExistence type="inferred from homology"/>
<dbReference type="Gene3D" id="1.10.10.2840">
    <property type="entry name" value="PucR C-terminal helix-turn-helix domain"/>
    <property type="match status" value="1"/>
</dbReference>
<dbReference type="EMBL" id="CP097463">
    <property type="protein sequence ID" value="WAX59109.1"/>
    <property type="molecule type" value="Genomic_DNA"/>
</dbReference>
<keyword evidence="5" id="KW-1185">Reference proteome</keyword>
<accession>A0ABY7K2N8</accession>
<dbReference type="PANTHER" id="PTHR33744">
    <property type="entry name" value="CARBOHYDRATE DIACID REGULATOR"/>
    <property type="match status" value="1"/>
</dbReference>
<evidence type="ECO:0000256" key="1">
    <source>
        <dbReference type="ARBA" id="ARBA00006754"/>
    </source>
</evidence>
<evidence type="ECO:0000313" key="4">
    <source>
        <dbReference type="EMBL" id="WAX59109.1"/>
    </source>
</evidence>
<dbReference type="Pfam" id="PF13556">
    <property type="entry name" value="HTH_30"/>
    <property type="match status" value="1"/>
</dbReference>
<reference evidence="4" key="1">
    <citation type="submission" date="2022-05" db="EMBL/GenBank/DDBJ databases">
        <title>Jatrophihabitans sp. SB3-54 whole genome sequence.</title>
        <authorList>
            <person name="Suh M.K."/>
            <person name="Eom M.K."/>
            <person name="Kim J.S."/>
            <person name="Kim H.S."/>
            <person name="Do H.E."/>
            <person name="Shin Y.K."/>
            <person name="Lee J.-S."/>
        </authorList>
    </citation>
    <scope>NUCLEOTIDE SEQUENCE</scope>
    <source>
        <strain evidence="4">SB3-54</strain>
    </source>
</reference>
<dbReference type="InterPro" id="IPR025736">
    <property type="entry name" value="PucR_C-HTH_dom"/>
</dbReference>
<name>A0ABY7K2N8_9ACTN</name>
<gene>
    <name evidence="4" type="ORF">M6B22_10195</name>
</gene>
<feature type="domain" description="CdaR GGDEF-like" evidence="3">
    <location>
        <begin position="170"/>
        <end position="271"/>
    </location>
</feature>
<dbReference type="PANTHER" id="PTHR33744:SF7">
    <property type="entry name" value="PUCR FAMILY TRANSCRIPTIONAL REGULATOR"/>
    <property type="match status" value="1"/>
</dbReference>
<dbReference type="InterPro" id="IPR041522">
    <property type="entry name" value="CdaR_GGDEF"/>
</dbReference>
<dbReference type="InterPro" id="IPR042070">
    <property type="entry name" value="PucR_C-HTH_sf"/>
</dbReference>